<reference evidence="1" key="1">
    <citation type="journal article" date="2021" name="PeerJ">
        <title>Extensive microbial diversity within the chicken gut microbiome revealed by metagenomics and culture.</title>
        <authorList>
            <person name="Gilroy R."/>
            <person name="Ravi A."/>
            <person name="Getino M."/>
            <person name="Pursley I."/>
            <person name="Horton D.L."/>
            <person name="Alikhan N.F."/>
            <person name="Baker D."/>
            <person name="Gharbi K."/>
            <person name="Hall N."/>
            <person name="Watson M."/>
            <person name="Adriaenssens E.M."/>
            <person name="Foster-Nyarko E."/>
            <person name="Jarju S."/>
            <person name="Secka A."/>
            <person name="Antonio M."/>
            <person name="Oren A."/>
            <person name="Chaudhuri R.R."/>
            <person name="La Ragione R."/>
            <person name="Hildebrand F."/>
            <person name="Pallen M.J."/>
        </authorList>
    </citation>
    <scope>NUCLEOTIDE SEQUENCE</scope>
    <source>
        <strain evidence="1">CHK169-2315</strain>
    </source>
</reference>
<proteinExistence type="predicted"/>
<dbReference type="AlphaFoldDB" id="A0A9D1TL23"/>
<accession>A0A9D1TL23</accession>
<dbReference type="Proteomes" id="UP000823937">
    <property type="component" value="Unassembled WGS sequence"/>
</dbReference>
<evidence type="ECO:0000313" key="1">
    <source>
        <dbReference type="EMBL" id="HIV75358.1"/>
    </source>
</evidence>
<name>A0A9D1TL23_9BACI</name>
<sequence>MKKVVVDGFALTPQYTKMLLEELKDHKVKNEADLERFLSGYWYTKDMGHKSHLLLSPSQKKPNFALPFDEE</sequence>
<reference evidence="1" key="2">
    <citation type="submission" date="2021-04" db="EMBL/GenBank/DDBJ databases">
        <authorList>
            <person name="Gilroy R."/>
        </authorList>
    </citation>
    <scope>NUCLEOTIDE SEQUENCE</scope>
    <source>
        <strain evidence="1">CHK169-2315</strain>
    </source>
</reference>
<protein>
    <submittedName>
        <fullName evidence="1">Uncharacterized protein</fullName>
    </submittedName>
</protein>
<dbReference type="EMBL" id="DXHX01000134">
    <property type="protein sequence ID" value="HIV75358.1"/>
    <property type="molecule type" value="Genomic_DNA"/>
</dbReference>
<evidence type="ECO:0000313" key="2">
    <source>
        <dbReference type="Proteomes" id="UP000823937"/>
    </source>
</evidence>
<comment type="caution">
    <text evidence="1">The sequence shown here is derived from an EMBL/GenBank/DDBJ whole genome shotgun (WGS) entry which is preliminary data.</text>
</comment>
<organism evidence="1 2">
    <name type="scientific">Candidatus Pseudogracilibacillus intestinigallinarum</name>
    <dbReference type="NCBI Taxonomy" id="2838742"/>
    <lineage>
        <taxon>Bacteria</taxon>
        <taxon>Bacillati</taxon>
        <taxon>Bacillota</taxon>
        <taxon>Bacilli</taxon>
        <taxon>Bacillales</taxon>
        <taxon>Bacillaceae</taxon>
        <taxon>Pseudogracilibacillus</taxon>
    </lineage>
</organism>
<gene>
    <name evidence="1" type="ORF">H9895_09790</name>
</gene>